<proteinExistence type="predicted"/>
<dbReference type="RefSeq" id="WP_064621269.1">
    <property type="nucleotide sequence ID" value="NZ_JAABLD010000006.1"/>
</dbReference>
<name>A0A198UGX2_MORCA</name>
<dbReference type="AlphaFoldDB" id="A0A198UGX2"/>
<keyword evidence="1" id="KW-0732">Signal</keyword>
<dbReference type="PATRIC" id="fig|480.226.peg.522"/>
<feature type="domain" description="Surface-adhesin protein E-like" evidence="2">
    <location>
        <begin position="34"/>
        <end position="144"/>
    </location>
</feature>
<evidence type="ECO:0000259" key="2">
    <source>
        <dbReference type="Pfam" id="PF16747"/>
    </source>
</evidence>
<dbReference type="Pfam" id="PF16747">
    <property type="entry name" value="Adhesin_E"/>
    <property type="match status" value="1"/>
</dbReference>
<accession>A0A198UGX2</accession>
<evidence type="ECO:0000313" key="3">
    <source>
        <dbReference type="EMBL" id="OAU95693.1"/>
    </source>
</evidence>
<comment type="caution">
    <text evidence="3">The sequence shown here is derived from an EMBL/GenBank/DDBJ whole genome shotgun (WGS) entry which is preliminary data.</text>
</comment>
<reference evidence="3 4" key="1">
    <citation type="journal article" date="2016" name="Genome Biol. Evol.">
        <title>Comparative Genomic Analyses of the Moraxella catarrhalis Serosensitive and Seroresistant Lineages Demonstrate Their Independent Evolution.</title>
        <authorList>
            <person name="Earl J.P."/>
            <person name="de Vries S.P."/>
            <person name="Ahmed A."/>
            <person name="Powell E."/>
            <person name="Schultz M.P."/>
            <person name="Hermans P.W."/>
            <person name="Hill D.J."/>
            <person name="Zhou Z."/>
            <person name="Constantinidou C.I."/>
            <person name="Hu F.Z."/>
            <person name="Bootsma H.J."/>
            <person name="Ehrlich G.D."/>
        </authorList>
    </citation>
    <scope>NUCLEOTIDE SEQUENCE [LARGE SCALE GENOMIC DNA]</scope>
    <source>
        <strain evidence="3 4">Z7542</strain>
    </source>
</reference>
<sequence length="152" mass="17049">MKKFILASLLLASGQMALAANWVSTGISSDVLKETIEVDYDSISAYHFNSYDKDSYYVTAWVKTDFPTAQELSTGKLFRQAKSLWYVDCLGKRVTWGDTVYYGSNGDVVGSIKKSYVNTHSSSNWWDRVRADTIGEDVSEFICGVYDTKSKS</sequence>
<keyword evidence="4" id="KW-1185">Reference proteome</keyword>
<dbReference type="Proteomes" id="UP000078228">
    <property type="component" value="Unassembled WGS sequence"/>
</dbReference>
<feature type="chain" id="PRO_5008279754" description="Surface-adhesin protein E-like domain-containing protein" evidence="1">
    <location>
        <begin position="20"/>
        <end position="152"/>
    </location>
</feature>
<feature type="signal peptide" evidence="1">
    <location>
        <begin position="1"/>
        <end position="19"/>
    </location>
</feature>
<gene>
    <name evidence="3" type="ORF">AO384_1299</name>
</gene>
<dbReference type="InterPro" id="IPR031939">
    <property type="entry name" value="Adhesin_E-like"/>
</dbReference>
<dbReference type="OrthoDB" id="6647819at2"/>
<evidence type="ECO:0000256" key="1">
    <source>
        <dbReference type="SAM" id="SignalP"/>
    </source>
</evidence>
<dbReference type="EMBL" id="LXHC01000022">
    <property type="protein sequence ID" value="OAU95693.1"/>
    <property type="molecule type" value="Genomic_DNA"/>
</dbReference>
<organism evidence="3 4">
    <name type="scientific">Moraxella catarrhalis</name>
    <name type="common">Branhamella catarrhalis</name>
    <dbReference type="NCBI Taxonomy" id="480"/>
    <lineage>
        <taxon>Bacteria</taxon>
        <taxon>Pseudomonadati</taxon>
        <taxon>Pseudomonadota</taxon>
        <taxon>Gammaproteobacteria</taxon>
        <taxon>Moraxellales</taxon>
        <taxon>Moraxellaceae</taxon>
        <taxon>Moraxella</taxon>
    </lineage>
</organism>
<protein>
    <recommendedName>
        <fullName evidence="2">Surface-adhesin protein E-like domain-containing protein</fullName>
    </recommendedName>
</protein>
<evidence type="ECO:0000313" key="4">
    <source>
        <dbReference type="Proteomes" id="UP000078228"/>
    </source>
</evidence>